<dbReference type="EMBL" id="KV407455">
    <property type="protein sequence ID" value="KZF24913.1"/>
    <property type="molecule type" value="Genomic_DNA"/>
</dbReference>
<dbReference type="PANTHER" id="PTHR23502">
    <property type="entry name" value="MAJOR FACILITATOR SUPERFAMILY"/>
    <property type="match status" value="1"/>
</dbReference>
<feature type="transmembrane region" description="Helical" evidence="6">
    <location>
        <begin position="146"/>
        <end position="165"/>
    </location>
</feature>
<evidence type="ECO:0000256" key="5">
    <source>
        <dbReference type="SAM" id="MobiDB-lite"/>
    </source>
</evidence>
<accession>A0A165IHQ2</accession>
<evidence type="ECO:0000259" key="7">
    <source>
        <dbReference type="PROSITE" id="PS50850"/>
    </source>
</evidence>
<feature type="transmembrane region" description="Helical" evidence="6">
    <location>
        <begin position="407"/>
        <end position="427"/>
    </location>
</feature>
<evidence type="ECO:0000313" key="8">
    <source>
        <dbReference type="EMBL" id="KZF24913.1"/>
    </source>
</evidence>
<feature type="transmembrane region" description="Helical" evidence="6">
    <location>
        <begin position="433"/>
        <end position="457"/>
    </location>
</feature>
<evidence type="ECO:0000313" key="9">
    <source>
        <dbReference type="Proteomes" id="UP000076632"/>
    </source>
</evidence>
<feature type="transmembrane region" description="Helical" evidence="6">
    <location>
        <begin position="235"/>
        <end position="259"/>
    </location>
</feature>
<feature type="transmembrane region" description="Helical" evidence="6">
    <location>
        <begin position="365"/>
        <end position="386"/>
    </location>
</feature>
<feature type="transmembrane region" description="Helical" evidence="6">
    <location>
        <begin position="501"/>
        <end position="522"/>
    </location>
</feature>
<dbReference type="Proteomes" id="UP000076632">
    <property type="component" value="Unassembled WGS sequence"/>
</dbReference>
<dbReference type="InterPro" id="IPR011701">
    <property type="entry name" value="MFS"/>
</dbReference>
<organism evidence="8 9">
    <name type="scientific">Xylona heveae (strain CBS 132557 / TC161)</name>
    <dbReference type="NCBI Taxonomy" id="1328760"/>
    <lineage>
        <taxon>Eukaryota</taxon>
        <taxon>Fungi</taxon>
        <taxon>Dikarya</taxon>
        <taxon>Ascomycota</taxon>
        <taxon>Pezizomycotina</taxon>
        <taxon>Xylonomycetes</taxon>
        <taxon>Xylonales</taxon>
        <taxon>Xylonaceae</taxon>
        <taxon>Xylona</taxon>
    </lineage>
</organism>
<dbReference type="Pfam" id="PF07690">
    <property type="entry name" value="MFS_1"/>
    <property type="match status" value="1"/>
</dbReference>
<evidence type="ECO:0000256" key="4">
    <source>
        <dbReference type="ARBA" id="ARBA00023136"/>
    </source>
</evidence>
<comment type="subcellular location">
    <subcellularLocation>
        <location evidence="1">Membrane</location>
        <topology evidence="1">Multi-pass membrane protein</topology>
    </subcellularLocation>
</comment>
<dbReference type="PROSITE" id="PS50850">
    <property type="entry name" value="MFS"/>
    <property type="match status" value="1"/>
</dbReference>
<feature type="transmembrane region" description="Helical" evidence="6">
    <location>
        <begin position="202"/>
        <end position="223"/>
    </location>
</feature>
<dbReference type="PANTHER" id="PTHR23502:SF152">
    <property type="entry name" value="MAJOR FACILITATOR SUPERFAMILY (MFS) PROFILE DOMAIN-CONTAINING PROTEIN-RELATED"/>
    <property type="match status" value="1"/>
</dbReference>
<name>A0A165IHQ2_XYLHT</name>
<feature type="transmembrane region" description="Helical" evidence="6">
    <location>
        <begin position="177"/>
        <end position="196"/>
    </location>
</feature>
<dbReference type="GeneID" id="28899834"/>
<dbReference type="OMA" id="PLWRKCI"/>
<keyword evidence="4 6" id="KW-0472">Membrane</keyword>
<feature type="transmembrane region" description="Helical" evidence="6">
    <location>
        <begin position="110"/>
        <end position="134"/>
    </location>
</feature>
<dbReference type="SUPFAM" id="SSF103473">
    <property type="entry name" value="MFS general substrate transporter"/>
    <property type="match status" value="1"/>
</dbReference>
<feature type="transmembrane region" description="Helical" evidence="6">
    <location>
        <begin position="265"/>
        <end position="285"/>
    </location>
</feature>
<dbReference type="InterPro" id="IPR036259">
    <property type="entry name" value="MFS_trans_sf"/>
</dbReference>
<evidence type="ECO:0000256" key="2">
    <source>
        <dbReference type="ARBA" id="ARBA00022692"/>
    </source>
</evidence>
<gene>
    <name evidence="8" type="ORF">L228DRAFT_265420</name>
</gene>
<feature type="domain" description="Major facilitator superfamily (MFS) profile" evidence="7">
    <location>
        <begin position="111"/>
        <end position="526"/>
    </location>
</feature>
<feature type="compositionally biased region" description="Basic and acidic residues" evidence="5">
    <location>
        <begin position="66"/>
        <end position="82"/>
    </location>
</feature>
<keyword evidence="2 6" id="KW-0812">Transmembrane</keyword>
<reference evidence="8 9" key="1">
    <citation type="journal article" date="2016" name="Fungal Biol.">
        <title>The genome of Xylona heveae provides a window into fungal endophytism.</title>
        <authorList>
            <person name="Gazis R."/>
            <person name="Kuo A."/>
            <person name="Riley R."/>
            <person name="LaButti K."/>
            <person name="Lipzen A."/>
            <person name="Lin J."/>
            <person name="Amirebrahimi M."/>
            <person name="Hesse C.N."/>
            <person name="Spatafora J.W."/>
            <person name="Henrissat B."/>
            <person name="Hainaut M."/>
            <person name="Grigoriev I.V."/>
            <person name="Hibbett D.S."/>
        </authorList>
    </citation>
    <scope>NUCLEOTIDE SEQUENCE [LARGE SCALE GENOMIC DNA]</scope>
    <source>
        <strain evidence="8 9">TC161</strain>
    </source>
</reference>
<dbReference type="InParanoid" id="A0A165IHQ2"/>
<feature type="transmembrane region" description="Helical" evidence="6">
    <location>
        <begin position="322"/>
        <end position="345"/>
    </location>
</feature>
<keyword evidence="3 6" id="KW-1133">Transmembrane helix</keyword>
<sequence>MESSAGAELKQPTVPKQCAAPPRTGKSLYDTETTTGNVNLGGEKDVTRDADSCGARSASQIPVGFTDKDGENRRDENEYDLEKAEDDESSTSDPEEESRRSTLPRWRKNVILFIVSWMTLAITFSSTSLLAATPEIASEYGTTPEIINITNAGVLLAMGISSLIWNPISDMIGRRHSYNAAIFMFCVCTVGTAVAPNMRTFTALRVVVGLTGTYFMVAGQTILADIFEPTERGTAVGFFMAGSVSGPAIGPCIGGIIVTFASWRIIYWVQTGMAALGLVLSLLLVPHIQSAGKSKDDPNAQEKRTVLKQLARFNPAPVFKQMVYPHVFLADLTCGFLAFYQYALLTSVRSIINPRFHLTSPLVSGLFYLAPGAGFLVGSILGGRFSDRTVKRYIKKRNGVRLPQDRLNSGLLTLFFVLPAASLIYGWTLQKEVGGIALPIICAFFGGAGLMGSFNGLNTYTAEVIPRKRSEVITSKYIVQYIFGAGASAAVVPLIKAVGVGLTFTITVILVLAGGIQVWALARRGLDIERWTENVLGLKLEK</sequence>
<dbReference type="InterPro" id="IPR020846">
    <property type="entry name" value="MFS_dom"/>
</dbReference>
<proteinExistence type="predicted"/>
<feature type="region of interest" description="Disordered" evidence="5">
    <location>
        <begin position="1"/>
        <end position="101"/>
    </location>
</feature>
<dbReference type="Gene3D" id="1.20.1250.20">
    <property type="entry name" value="MFS general substrate transporter like domains"/>
    <property type="match status" value="1"/>
</dbReference>
<feature type="transmembrane region" description="Helical" evidence="6">
    <location>
        <begin position="478"/>
        <end position="495"/>
    </location>
</feature>
<protein>
    <submittedName>
        <fullName evidence="8">Synaptic vesicle transporter</fullName>
    </submittedName>
</protein>
<feature type="compositionally biased region" description="Acidic residues" evidence="5">
    <location>
        <begin position="83"/>
        <end position="96"/>
    </location>
</feature>
<dbReference type="GO" id="GO:0005886">
    <property type="term" value="C:plasma membrane"/>
    <property type="evidence" value="ECO:0007669"/>
    <property type="project" value="TreeGrafter"/>
</dbReference>
<feature type="compositionally biased region" description="Basic and acidic residues" evidence="5">
    <location>
        <begin position="42"/>
        <end position="51"/>
    </location>
</feature>
<keyword evidence="9" id="KW-1185">Reference proteome</keyword>
<dbReference type="RefSeq" id="XP_018190468.1">
    <property type="nucleotide sequence ID" value="XM_018334697.1"/>
</dbReference>
<evidence type="ECO:0000256" key="3">
    <source>
        <dbReference type="ARBA" id="ARBA00022989"/>
    </source>
</evidence>
<dbReference type="GO" id="GO:0022857">
    <property type="term" value="F:transmembrane transporter activity"/>
    <property type="evidence" value="ECO:0007669"/>
    <property type="project" value="InterPro"/>
</dbReference>
<evidence type="ECO:0000256" key="6">
    <source>
        <dbReference type="SAM" id="Phobius"/>
    </source>
</evidence>
<dbReference type="STRING" id="1328760.A0A165IHQ2"/>
<dbReference type="OrthoDB" id="3066029at2759"/>
<evidence type="ECO:0000256" key="1">
    <source>
        <dbReference type="ARBA" id="ARBA00004141"/>
    </source>
</evidence>
<dbReference type="AlphaFoldDB" id="A0A165IHQ2"/>